<comment type="caution">
    <text evidence="1">The sequence shown here is derived from an EMBL/GenBank/DDBJ whole genome shotgun (WGS) entry which is preliminary data.</text>
</comment>
<evidence type="ECO:0000313" key="1">
    <source>
        <dbReference type="EMBL" id="MFC7337437.1"/>
    </source>
</evidence>
<dbReference type="Proteomes" id="UP001596472">
    <property type="component" value="Unassembled WGS sequence"/>
</dbReference>
<dbReference type="InterPro" id="IPR029063">
    <property type="entry name" value="SAM-dependent_MTases_sf"/>
</dbReference>
<proteinExistence type="predicted"/>
<dbReference type="EMBL" id="JBHTBS010000004">
    <property type="protein sequence ID" value="MFC7337437.1"/>
    <property type="molecule type" value="Genomic_DNA"/>
</dbReference>
<protein>
    <recommendedName>
        <fullName evidence="3">SAM-dependent methyltransferase</fullName>
    </recommendedName>
</protein>
<dbReference type="SUPFAM" id="SSF53335">
    <property type="entry name" value="S-adenosyl-L-methionine-dependent methyltransferases"/>
    <property type="match status" value="1"/>
</dbReference>
<sequence length="68" mass="7482">MLRPGGILVAASCSAHVPAAEFLGMIRELAEQSGRRRQELWTTGHASDHQASFPEAEYLKAICVRFDP</sequence>
<reference evidence="2" key="1">
    <citation type="journal article" date="2019" name="Int. J. Syst. Evol. Microbiol.">
        <title>The Global Catalogue of Microorganisms (GCM) 10K type strain sequencing project: providing services to taxonomists for standard genome sequencing and annotation.</title>
        <authorList>
            <consortium name="The Broad Institute Genomics Platform"/>
            <consortium name="The Broad Institute Genome Sequencing Center for Infectious Disease"/>
            <person name="Wu L."/>
            <person name="Ma J."/>
        </authorList>
    </citation>
    <scope>NUCLEOTIDE SEQUENCE [LARGE SCALE GENOMIC DNA]</scope>
    <source>
        <strain evidence="2">CGMCC 4.1467</strain>
    </source>
</reference>
<name>A0ABW2L4Z4_9BACT</name>
<organism evidence="1 2">
    <name type="scientific">Haloferula chungangensis</name>
    <dbReference type="NCBI Taxonomy" id="1048331"/>
    <lineage>
        <taxon>Bacteria</taxon>
        <taxon>Pseudomonadati</taxon>
        <taxon>Verrucomicrobiota</taxon>
        <taxon>Verrucomicrobiia</taxon>
        <taxon>Verrucomicrobiales</taxon>
        <taxon>Verrucomicrobiaceae</taxon>
        <taxon>Haloferula</taxon>
    </lineage>
</organism>
<accession>A0ABW2L4Z4</accession>
<dbReference type="Gene3D" id="3.40.50.150">
    <property type="entry name" value="Vaccinia Virus protein VP39"/>
    <property type="match status" value="1"/>
</dbReference>
<evidence type="ECO:0008006" key="3">
    <source>
        <dbReference type="Google" id="ProtNLM"/>
    </source>
</evidence>
<dbReference type="RefSeq" id="WP_379711703.1">
    <property type="nucleotide sequence ID" value="NZ_JBHTBS010000004.1"/>
</dbReference>
<evidence type="ECO:0000313" key="2">
    <source>
        <dbReference type="Proteomes" id="UP001596472"/>
    </source>
</evidence>
<keyword evidence="2" id="KW-1185">Reference proteome</keyword>
<gene>
    <name evidence="1" type="ORF">ACFQY0_09645</name>
</gene>